<feature type="chain" id="PRO_5004467777" description="NEAT domain-containing protein" evidence="1">
    <location>
        <begin position="26"/>
        <end position="145"/>
    </location>
</feature>
<organism evidence="2 3">
    <name type="scientific">Butyricicoccus pullicaecorum 1.2</name>
    <dbReference type="NCBI Taxonomy" id="1203606"/>
    <lineage>
        <taxon>Bacteria</taxon>
        <taxon>Bacillati</taxon>
        <taxon>Bacillota</taxon>
        <taxon>Clostridia</taxon>
        <taxon>Eubacteriales</taxon>
        <taxon>Butyricicoccaceae</taxon>
        <taxon>Butyricicoccus</taxon>
    </lineage>
</organism>
<dbReference type="PATRIC" id="fig|1203606.4.peg.2638"/>
<name>R8VSG6_9FIRM</name>
<dbReference type="Proteomes" id="UP000013981">
    <property type="component" value="Unassembled WGS sequence"/>
</dbReference>
<comment type="caution">
    <text evidence="2">The sequence shown here is derived from an EMBL/GenBank/DDBJ whole genome shotgun (WGS) entry which is preliminary data.</text>
</comment>
<sequence length="145" mass="15865">MTKHTIRKISAILCGVLLCAGTAQAGIYMRQKDLVAEQKKQMTCREEDYRVSLGNNGTEKEICRAPINDATKVAVVFQGTGGPEKVKIRIYQSGEQSDEIVKVETLPLGDAAAVSIDRDAFDEFYITAEVTEGMGGNATFRVSWT</sequence>
<proteinExistence type="predicted"/>
<gene>
    <name evidence="2" type="ORF">HMPREF1526_02687</name>
</gene>
<dbReference type="AlphaFoldDB" id="R8VSG6"/>
<evidence type="ECO:0000313" key="3">
    <source>
        <dbReference type="Proteomes" id="UP000013981"/>
    </source>
</evidence>
<evidence type="ECO:0000313" key="2">
    <source>
        <dbReference type="EMBL" id="EOQ35720.1"/>
    </source>
</evidence>
<evidence type="ECO:0000256" key="1">
    <source>
        <dbReference type="SAM" id="SignalP"/>
    </source>
</evidence>
<dbReference type="RefSeq" id="WP_016148783.1">
    <property type="nucleotide sequence ID" value="NZ_KB976105.1"/>
</dbReference>
<feature type="signal peptide" evidence="1">
    <location>
        <begin position="1"/>
        <end position="25"/>
    </location>
</feature>
<dbReference type="HOGENOM" id="CLU_1783284_0_0_9"/>
<keyword evidence="3" id="KW-1185">Reference proteome</keyword>
<keyword evidence="1" id="KW-0732">Signal</keyword>
<accession>R8VSG6</accession>
<evidence type="ECO:0008006" key="4">
    <source>
        <dbReference type="Google" id="ProtNLM"/>
    </source>
</evidence>
<reference evidence="2 3" key="1">
    <citation type="submission" date="2013-01" db="EMBL/GenBank/DDBJ databases">
        <title>The Genome Sequence of Butyricicoccus pullicaecorum 1.2.</title>
        <authorList>
            <consortium name="The Broad Institute Genome Sequencing Platform"/>
            <person name="Earl A."/>
            <person name="Ward D."/>
            <person name="Feldgarden M."/>
            <person name="Gevers D."/>
            <person name="Van Immerseel F."/>
            <person name="Eeckhaut V."/>
            <person name="Walker B."/>
            <person name="Young S.K."/>
            <person name="Zeng Q."/>
            <person name="Gargeya S."/>
            <person name="Fitzgerald M."/>
            <person name="Haas B."/>
            <person name="Abouelleil A."/>
            <person name="Alvarado L."/>
            <person name="Arachchi H.M."/>
            <person name="Berlin A.M."/>
            <person name="Chapman S.B."/>
            <person name="Dewar J."/>
            <person name="Goldberg J."/>
            <person name="Griggs A."/>
            <person name="Gujja S."/>
            <person name="Hansen M."/>
            <person name="Howarth C."/>
            <person name="Imamovic A."/>
            <person name="Larimer J."/>
            <person name="McCowan C."/>
            <person name="Murphy C."/>
            <person name="Neiman D."/>
            <person name="Pearson M."/>
            <person name="Priest M."/>
            <person name="Roberts A."/>
            <person name="Saif S."/>
            <person name="Shea T."/>
            <person name="Sisk P."/>
            <person name="Sykes S."/>
            <person name="Wortman J."/>
            <person name="Nusbaum C."/>
            <person name="Birren B."/>
        </authorList>
    </citation>
    <scope>NUCLEOTIDE SEQUENCE [LARGE SCALE GENOMIC DNA]</scope>
    <source>
        <strain evidence="2 3">1.2</strain>
    </source>
</reference>
<dbReference type="EMBL" id="AQOB01000013">
    <property type="protein sequence ID" value="EOQ35720.1"/>
    <property type="molecule type" value="Genomic_DNA"/>
</dbReference>
<protein>
    <recommendedName>
        <fullName evidence="4">NEAT domain-containing protein</fullName>
    </recommendedName>
</protein>